<gene>
    <name evidence="1" type="ORF">WN72_09410</name>
</gene>
<dbReference type="RefSeq" id="WP_092220566.1">
    <property type="nucleotide sequence ID" value="NZ_CP030050.1"/>
</dbReference>
<accession>A0AAE7NJQ0</accession>
<dbReference type="AlphaFoldDB" id="A0AAE7NJQ0"/>
<reference evidence="1 2" key="1">
    <citation type="submission" date="2018-06" db="EMBL/GenBank/DDBJ databases">
        <title>Comparative genomics of Bradyrhizobium nodulating Arachidis hypogaea.</title>
        <authorList>
            <person name="Li Y."/>
        </authorList>
    </citation>
    <scope>NUCLEOTIDE SEQUENCE [LARGE SCALE GENOMIC DNA]</scope>
    <source>
        <strain evidence="1 2">CCBAU 051107</strain>
    </source>
</reference>
<organism evidence="1 2">
    <name type="scientific">Bradyrhizobium arachidis</name>
    <dbReference type="NCBI Taxonomy" id="858423"/>
    <lineage>
        <taxon>Bacteria</taxon>
        <taxon>Pseudomonadati</taxon>
        <taxon>Pseudomonadota</taxon>
        <taxon>Alphaproteobacteria</taxon>
        <taxon>Hyphomicrobiales</taxon>
        <taxon>Nitrobacteraceae</taxon>
        <taxon>Bradyrhizobium</taxon>
    </lineage>
</organism>
<evidence type="ECO:0000313" key="1">
    <source>
        <dbReference type="EMBL" id="QOZ66567.1"/>
    </source>
</evidence>
<dbReference type="EMBL" id="CP030050">
    <property type="protein sequence ID" value="QOZ66567.1"/>
    <property type="molecule type" value="Genomic_DNA"/>
</dbReference>
<evidence type="ECO:0000313" key="2">
    <source>
        <dbReference type="Proteomes" id="UP000594015"/>
    </source>
</evidence>
<dbReference type="KEGG" id="barh:WN72_09410"/>
<proteinExistence type="predicted"/>
<dbReference type="Proteomes" id="UP000594015">
    <property type="component" value="Chromosome"/>
</dbReference>
<sequence length="71" mass="7954">MEPEIPTQFKKTELATSALAKLGVLAAEKPTKPVINQKSPRDELGSQAIAARRNQEMKKIVDREFFSEELV</sequence>
<protein>
    <submittedName>
        <fullName evidence="1">Uncharacterized protein</fullName>
    </submittedName>
</protein>
<name>A0AAE7NJQ0_9BRAD</name>